<evidence type="ECO:0000256" key="1">
    <source>
        <dbReference type="SAM" id="Coils"/>
    </source>
</evidence>
<dbReference type="Proteomes" id="UP000327157">
    <property type="component" value="Chromosome 8"/>
</dbReference>
<comment type="caution">
    <text evidence="2">The sequence shown here is derived from an EMBL/GenBank/DDBJ whole genome shotgun (WGS) entry which is preliminary data.</text>
</comment>
<evidence type="ECO:0000313" key="3">
    <source>
        <dbReference type="Proteomes" id="UP000327157"/>
    </source>
</evidence>
<keyword evidence="3" id="KW-1185">Reference proteome</keyword>
<sequence>MPVIFDLKQQVPIDAGVSAFFTSKIGILVRSDAPVSYKRWMKILAYVNKKMGKLSSKFRFRLHEHYLSCETPARGRTKLPDKSLWNERPVSHWHWLCDNIYTSEVFLKQKYHHKGGARPFIQHARNAHKDKMRKQKDEVMEKLIQEAPNGTPANSLQVPLDDEFGINLGRKGKSINGVGIFPRMHTSDYVSSMPSSSELTEMKDQIKLLSTSFVNLEKENKELKKKNDVLILQVKAL</sequence>
<dbReference type="AlphaFoldDB" id="A0A5N5HTY4"/>
<accession>A0A5N5HTY4</accession>
<reference evidence="2 3" key="3">
    <citation type="submission" date="2019-11" db="EMBL/GenBank/DDBJ databases">
        <title>A de novo genome assembly of a pear dwarfing rootstock.</title>
        <authorList>
            <person name="Wang F."/>
            <person name="Wang J."/>
            <person name="Li S."/>
            <person name="Zhang Y."/>
            <person name="Fang M."/>
            <person name="Ma L."/>
            <person name="Zhao Y."/>
            <person name="Jiang S."/>
        </authorList>
    </citation>
    <scope>NUCLEOTIDE SEQUENCE [LARGE SCALE GENOMIC DNA]</scope>
    <source>
        <strain evidence="2">S2</strain>
        <tissue evidence="2">Leaf</tissue>
    </source>
</reference>
<dbReference type="OrthoDB" id="1745817at2759"/>
<protein>
    <submittedName>
        <fullName evidence="2">Uncharacterized protein</fullName>
    </submittedName>
</protein>
<feature type="coiled-coil region" evidence="1">
    <location>
        <begin position="199"/>
        <end position="233"/>
    </location>
</feature>
<name>A0A5N5HTY4_9ROSA</name>
<evidence type="ECO:0000313" key="2">
    <source>
        <dbReference type="EMBL" id="KAB2629612.1"/>
    </source>
</evidence>
<keyword evidence="1" id="KW-0175">Coiled coil</keyword>
<organism evidence="2 3">
    <name type="scientific">Pyrus ussuriensis x Pyrus communis</name>
    <dbReference type="NCBI Taxonomy" id="2448454"/>
    <lineage>
        <taxon>Eukaryota</taxon>
        <taxon>Viridiplantae</taxon>
        <taxon>Streptophyta</taxon>
        <taxon>Embryophyta</taxon>
        <taxon>Tracheophyta</taxon>
        <taxon>Spermatophyta</taxon>
        <taxon>Magnoliopsida</taxon>
        <taxon>eudicotyledons</taxon>
        <taxon>Gunneridae</taxon>
        <taxon>Pentapetalae</taxon>
        <taxon>rosids</taxon>
        <taxon>fabids</taxon>
        <taxon>Rosales</taxon>
        <taxon>Rosaceae</taxon>
        <taxon>Amygdaloideae</taxon>
        <taxon>Maleae</taxon>
        <taxon>Pyrus</taxon>
    </lineage>
</organism>
<reference evidence="3" key="2">
    <citation type="submission" date="2019-10" db="EMBL/GenBank/DDBJ databases">
        <title>A de novo genome assembly of a pear dwarfing rootstock.</title>
        <authorList>
            <person name="Wang F."/>
            <person name="Wang J."/>
            <person name="Li S."/>
            <person name="Zhang Y."/>
            <person name="Fang M."/>
            <person name="Ma L."/>
            <person name="Zhao Y."/>
            <person name="Jiang S."/>
        </authorList>
    </citation>
    <scope>NUCLEOTIDE SEQUENCE [LARGE SCALE GENOMIC DNA]</scope>
</reference>
<proteinExistence type="predicted"/>
<gene>
    <name evidence="2" type="ORF">D8674_034407</name>
</gene>
<dbReference type="EMBL" id="SMOL01000148">
    <property type="protein sequence ID" value="KAB2629612.1"/>
    <property type="molecule type" value="Genomic_DNA"/>
</dbReference>
<reference evidence="2 3" key="1">
    <citation type="submission" date="2019-09" db="EMBL/GenBank/DDBJ databases">
        <authorList>
            <person name="Ou C."/>
        </authorList>
    </citation>
    <scope>NUCLEOTIDE SEQUENCE [LARGE SCALE GENOMIC DNA]</scope>
    <source>
        <strain evidence="2">S2</strain>
        <tissue evidence="2">Leaf</tissue>
    </source>
</reference>